<dbReference type="Proteomes" id="UP000067448">
    <property type="component" value="Unassembled WGS sequence"/>
</dbReference>
<accession>A0A100JW36</accession>
<comment type="caution">
    <text evidence="1">The sequence shown here is derived from an EMBL/GenBank/DDBJ whole genome shotgun (WGS) entry which is preliminary data.</text>
</comment>
<gene>
    <name evidence="1" type="ORF">SsS58_07203</name>
</gene>
<proteinExistence type="predicted"/>
<sequence>MTLTPTHNYGKRLTGTGTGLTYTWDAASNRSARSFS</sequence>
<organism evidence="1 2">
    <name type="scientific">Streptomyces scabiei</name>
    <dbReference type="NCBI Taxonomy" id="1930"/>
    <lineage>
        <taxon>Bacteria</taxon>
        <taxon>Bacillati</taxon>
        <taxon>Actinomycetota</taxon>
        <taxon>Actinomycetes</taxon>
        <taxon>Kitasatosporales</taxon>
        <taxon>Streptomycetaceae</taxon>
        <taxon>Streptomyces</taxon>
    </lineage>
</organism>
<protein>
    <submittedName>
        <fullName evidence="1">Uncharacterized protein</fullName>
    </submittedName>
</protein>
<dbReference type="AlphaFoldDB" id="A0A100JW36"/>
<evidence type="ECO:0000313" key="2">
    <source>
        <dbReference type="Proteomes" id="UP000067448"/>
    </source>
</evidence>
<reference evidence="1 2" key="2">
    <citation type="journal article" date="2016" name="Genome Announc.">
        <title>Draft Genome Sequences of Streptomyces scabiei S58, Streptomyces turgidiscabies T45, and Streptomyces acidiscabies a10, the Pathogens of Potato Common Scab, Isolated in Japan.</title>
        <authorList>
            <person name="Tomihama T."/>
            <person name="Nishi Y."/>
            <person name="Sakai M."/>
            <person name="Ikenaga M."/>
            <person name="Okubo T."/>
            <person name="Ikeda S."/>
        </authorList>
    </citation>
    <scope>NUCLEOTIDE SEQUENCE [LARGE SCALE GENOMIC DNA]</scope>
    <source>
        <strain evidence="1 2">S58</strain>
    </source>
</reference>
<dbReference type="EMBL" id="BCMM01000045">
    <property type="protein sequence ID" value="GAQ66764.1"/>
    <property type="molecule type" value="Genomic_DNA"/>
</dbReference>
<evidence type="ECO:0000313" key="1">
    <source>
        <dbReference type="EMBL" id="GAQ66764.1"/>
    </source>
</evidence>
<reference evidence="2" key="1">
    <citation type="submission" date="2015-11" db="EMBL/GenBank/DDBJ databases">
        <authorList>
            <consortium name="Cross-ministerial Strategic Innovation Promotion Program (SIP) consortium"/>
            <person name="Tomihama T."/>
            <person name="Ikenaga M."/>
            <person name="Sakai M."/>
            <person name="Okubo T."/>
            <person name="Ikeda S."/>
        </authorList>
    </citation>
    <scope>NUCLEOTIDE SEQUENCE [LARGE SCALE GENOMIC DNA]</scope>
    <source>
        <strain evidence="2">S58</strain>
    </source>
</reference>
<name>A0A100JW36_STRSC</name>
<reference evidence="2" key="3">
    <citation type="submission" date="2016-02" db="EMBL/GenBank/DDBJ databases">
        <title>Draft genome of pathogenic Streptomyces sp. in Japan.</title>
        <authorList>
            <person name="Tomihama T."/>
            <person name="Ikenaga M."/>
            <person name="Sakai M."/>
            <person name="Okubo T."/>
            <person name="Ikeda S."/>
        </authorList>
    </citation>
    <scope>NUCLEOTIDE SEQUENCE [LARGE SCALE GENOMIC DNA]</scope>
    <source>
        <strain evidence="2">S58</strain>
    </source>
</reference>